<accession>A0A1Z5JUS4</accession>
<feature type="transmembrane region" description="Helical" evidence="2">
    <location>
        <begin position="132"/>
        <end position="153"/>
    </location>
</feature>
<dbReference type="Proteomes" id="UP000198406">
    <property type="component" value="Unassembled WGS sequence"/>
</dbReference>
<keyword evidence="2" id="KW-0812">Transmembrane</keyword>
<evidence type="ECO:0000313" key="3">
    <source>
        <dbReference type="EMBL" id="GAX17592.1"/>
    </source>
</evidence>
<dbReference type="AlphaFoldDB" id="A0A1Z5JUS4"/>
<feature type="region of interest" description="Disordered" evidence="1">
    <location>
        <begin position="70"/>
        <end position="89"/>
    </location>
</feature>
<comment type="caution">
    <text evidence="3">The sequence shown here is derived from an EMBL/GenBank/DDBJ whole genome shotgun (WGS) entry which is preliminary data.</text>
</comment>
<organism evidence="3 4">
    <name type="scientific">Fistulifera solaris</name>
    <name type="common">Oleaginous diatom</name>
    <dbReference type="NCBI Taxonomy" id="1519565"/>
    <lineage>
        <taxon>Eukaryota</taxon>
        <taxon>Sar</taxon>
        <taxon>Stramenopiles</taxon>
        <taxon>Ochrophyta</taxon>
        <taxon>Bacillariophyta</taxon>
        <taxon>Bacillariophyceae</taxon>
        <taxon>Bacillariophycidae</taxon>
        <taxon>Naviculales</taxon>
        <taxon>Naviculaceae</taxon>
        <taxon>Fistulifera</taxon>
    </lineage>
</organism>
<dbReference type="OrthoDB" id="57253at2759"/>
<sequence length="364" mass="39405">MRKSKQLQVPAAMRDAQSLEENSPEGSDSENDLDQVSSYLPSKSPSANSNSGPTSTSAIDLLIQRTRGPRFGDSDNSYHFSDEDETTQATSDPLEKLYLWVKTLQSHEKRNQELLRKLHSEAKQHQTLRMGVIMLCALTVFLSLANIGTSLVAARLSKDTTVSGDDLVSMGGVRLGTTSKDVVVNMMPLDASKRRALQVDSNDPPMRGNFCAYARNTAACNVEGTVTSSSAKLLYDSFCPGYRELGYCSGEGVDRLVLNCNGRLSTLFGGAQIPPTPPTEVDGFMAYPTDGRGYVGEAAVYLFGRVLPCVQPFTVAMYCPTDEENMLTTVSGEPSDECLVFLAWEPGTCIGQVELCGNSTEALS</sequence>
<gene>
    <name evidence="3" type="ORF">FisN_18Lh247</name>
</gene>
<name>A0A1Z5JUS4_FISSO</name>
<keyword evidence="2" id="KW-0472">Membrane</keyword>
<keyword evidence="4" id="KW-1185">Reference proteome</keyword>
<reference evidence="3 4" key="1">
    <citation type="journal article" date="2015" name="Plant Cell">
        <title>Oil accumulation by the oleaginous diatom Fistulifera solaris as revealed by the genome and transcriptome.</title>
        <authorList>
            <person name="Tanaka T."/>
            <person name="Maeda Y."/>
            <person name="Veluchamy A."/>
            <person name="Tanaka M."/>
            <person name="Abida H."/>
            <person name="Marechal E."/>
            <person name="Bowler C."/>
            <person name="Muto M."/>
            <person name="Sunaga Y."/>
            <person name="Tanaka M."/>
            <person name="Yoshino T."/>
            <person name="Taniguchi T."/>
            <person name="Fukuda Y."/>
            <person name="Nemoto M."/>
            <person name="Matsumoto M."/>
            <person name="Wong P.S."/>
            <person name="Aburatani S."/>
            <person name="Fujibuchi W."/>
        </authorList>
    </citation>
    <scope>NUCLEOTIDE SEQUENCE [LARGE SCALE GENOMIC DNA]</scope>
    <source>
        <strain evidence="3 4">JPCC DA0580</strain>
    </source>
</reference>
<keyword evidence="2" id="KW-1133">Transmembrane helix</keyword>
<feature type="region of interest" description="Disordered" evidence="1">
    <location>
        <begin position="1"/>
        <end position="56"/>
    </location>
</feature>
<dbReference type="EMBL" id="BDSP01000118">
    <property type="protein sequence ID" value="GAX17592.1"/>
    <property type="molecule type" value="Genomic_DNA"/>
</dbReference>
<feature type="compositionally biased region" description="Polar residues" evidence="1">
    <location>
        <begin position="34"/>
        <end position="56"/>
    </location>
</feature>
<protein>
    <submittedName>
        <fullName evidence="3">Uncharacterized protein</fullName>
    </submittedName>
</protein>
<evidence type="ECO:0000256" key="2">
    <source>
        <dbReference type="SAM" id="Phobius"/>
    </source>
</evidence>
<evidence type="ECO:0000313" key="4">
    <source>
        <dbReference type="Proteomes" id="UP000198406"/>
    </source>
</evidence>
<proteinExistence type="predicted"/>
<evidence type="ECO:0000256" key="1">
    <source>
        <dbReference type="SAM" id="MobiDB-lite"/>
    </source>
</evidence>
<dbReference type="InParanoid" id="A0A1Z5JUS4"/>